<dbReference type="Proteomes" id="UP000179807">
    <property type="component" value="Unassembled WGS sequence"/>
</dbReference>
<dbReference type="InterPro" id="IPR010354">
    <property type="entry name" value="Oleate_hydratase"/>
</dbReference>
<dbReference type="PANTHER" id="PTHR37417:SF2">
    <property type="entry name" value="67 KDA MYOSIN-CROSS-REACTIVE ANTIGEN FAMILY PROTEIN (AFU_ORTHOLOGUE AFUA_5G09970)"/>
    <property type="match status" value="1"/>
</dbReference>
<dbReference type="Gene3D" id="3.50.50.60">
    <property type="entry name" value="FAD/NAD(P)-binding domain"/>
    <property type="match status" value="2"/>
</dbReference>
<proteinExistence type="predicted"/>
<dbReference type="GeneID" id="94829093"/>
<dbReference type="GO" id="GO:0006631">
    <property type="term" value="P:fatty acid metabolic process"/>
    <property type="evidence" value="ECO:0007669"/>
    <property type="project" value="InterPro"/>
</dbReference>
<dbReference type="AlphaFoldDB" id="A0A1J4JP48"/>
<dbReference type="InterPro" id="IPR036188">
    <property type="entry name" value="FAD/NAD-bd_sf"/>
</dbReference>
<dbReference type="NCBIfam" id="NF010584">
    <property type="entry name" value="PRK13977.1"/>
    <property type="match status" value="1"/>
</dbReference>
<reference evidence="1" key="1">
    <citation type="submission" date="2016-10" db="EMBL/GenBank/DDBJ databases">
        <authorList>
            <person name="Benchimol M."/>
            <person name="Almeida L.G."/>
            <person name="Vasconcelos A.T."/>
            <person name="Perreira-Neves A."/>
            <person name="Rosa I.A."/>
            <person name="Tasca T."/>
            <person name="Bogo M.R."/>
            <person name="de Souza W."/>
        </authorList>
    </citation>
    <scope>NUCLEOTIDE SEQUENCE [LARGE SCALE GENOMIC DNA]</scope>
    <source>
        <strain evidence="1">K</strain>
    </source>
</reference>
<dbReference type="RefSeq" id="XP_068352181.1">
    <property type="nucleotide sequence ID" value="XM_068494389.1"/>
</dbReference>
<organism evidence="1 2">
    <name type="scientific">Tritrichomonas foetus</name>
    <dbReference type="NCBI Taxonomy" id="1144522"/>
    <lineage>
        <taxon>Eukaryota</taxon>
        <taxon>Metamonada</taxon>
        <taxon>Parabasalia</taxon>
        <taxon>Tritrichomonadida</taxon>
        <taxon>Tritrichomonadidae</taxon>
        <taxon>Tritrichomonas</taxon>
    </lineage>
</organism>
<protein>
    <submittedName>
        <fullName evidence="1">Myosin-cross-reactive antigen</fullName>
    </submittedName>
</protein>
<name>A0A1J4JP48_9EUKA</name>
<keyword evidence="2" id="KW-1185">Reference proteome</keyword>
<sequence length="565" mass="63792">MAERKAYFAGAGVGSLAGALFLIRDANFKGENITIYEPLKVNGGSCDGIGTPEGGYMMRGGRMLNIPTYECLQDLMKSVPSLEEKEKTVYDEFIEFNNSFVTDGKARLVDKNRKVLNVSGMSFTDKHRIQFLRLILTPEGWLGDQRISDYFPDDFFRTNFWYMWSTTFAFQTWHSLAEFRRYCIRFLHEFIRIQNLQGVNRTKYNQYDSIVRPIEVFLRETHGVKFVQGAEVTDVEVEVKENEKKEKTFTAKSITVKTDDGEQVIKVNADDVVIVQNGSMTDAAVLGTMTEPVNMNLEPTSFKVWEKLAEIDPVAFGNPKPFLRSQAESLWYSFSVTINNNPKFLEREIEWSGNEPGTGALVTFKDSNWLMSIVVPKQPHFPNQPENCHVFWGYGLFPDRVGNFVNKKMIDCTGADILQELIGHLRFDQDVLEGAICRTCAMPYITSMFMTRSKGDRPLPCPKGSTNLGFTSQFVEIPGDVVFTVEYSVRAAQMAVYQICNIKKPIPKVHHYELNPIIQAKAVAKSYRDSPQGTLFSILATAGAAVGVAYAVKKLIPIVKASLKK</sequence>
<dbReference type="Gene3D" id="3.30.9.80">
    <property type="match status" value="1"/>
</dbReference>
<dbReference type="VEuPathDB" id="TrichDB:TRFO_08601"/>
<evidence type="ECO:0000313" key="1">
    <source>
        <dbReference type="EMBL" id="OHS99044.1"/>
    </source>
</evidence>
<gene>
    <name evidence="1" type="ORF">TRFO_08601</name>
</gene>
<evidence type="ECO:0000313" key="2">
    <source>
        <dbReference type="Proteomes" id="UP000179807"/>
    </source>
</evidence>
<dbReference type="GO" id="GO:0050151">
    <property type="term" value="F:oleate hydratase activity"/>
    <property type="evidence" value="ECO:0007669"/>
    <property type="project" value="InterPro"/>
</dbReference>
<dbReference type="OrthoDB" id="545169at2759"/>
<dbReference type="GO" id="GO:0071949">
    <property type="term" value="F:FAD binding"/>
    <property type="evidence" value="ECO:0007669"/>
    <property type="project" value="InterPro"/>
</dbReference>
<dbReference type="SUPFAM" id="SSF51905">
    <property type="entry name" value="FAD/NAD(P)-binding domain"/>
    <property type="match status" value="1"/>
</dbReference>
<dbReference type="EMBL" id="MLAK01001026">
    <property type="protein sequence ID" value="OHS99044.1"/>
    <property type="molecule type" value="Genomic_DNA"/>
</dbReference>
<dbReference type="PANTHER" id="PTHR37417">
    <property type="entry name" value="67 KDA MYOSIN-CROSS-REACTIVE ANTIGEN FAMILY PROTEIN (AFU_ORTHOLOGUE AFUA_5G09970)"/>
    <property type="match status" value="1"/>
</dbReference>
<comment type="caution">
    <text evidence="1">The sequence shown here is derived from an EMBL/GenBank/DDBJ whole genome shotgun (WGS) entry which is preliminary data.</text>
</comment>
<dbReference type="Pfam" id="PF06100">
    <property type="entry name" value="MCRA"/>
    <property type="match status" value="1"/>
</dbReference>
<accession>A0A1J4JP48</accession>